<sequence length="272" mass="30270">MLTITALLENKSVNPALNHYSGLSLLLEDDECQAKILFDTGKDLTFISNAKKMGIDLTTLKTIVVSHGHYDHFGGLTHLQAIFFTHKPRIIAHPHLFSVRYSAFFLGNKNIKFKRLAPLFDRAKLEAQFSFELTQAPLAIEENFIYSGQVTQRQVNKRYGVIIHGSGEEDDFVLDDSFLVWQGKKGLVIITGCSHSGIESIVEHAKKITGNHQIQAIVGGLHLRCATPSALQRAKKAIDKNIDVYGCHCTGVLGRKYLNAKDFNTGQSLSFE</sequence>
<dbReference type="InterPro" id="IPR036866">
    <property type="entry name" value="RibonucZ/Hydroxyglut_hydro"/>
</dbReference>
<dbReference type="Gene3D" id="3.60.15.10">
    <property type="entry name" value="Ribonuclease Z/Hydroxyacylglutathione hydrolase-like"/>
    <property type="match status" value="1"/>
</dbReference>
<dbReference type="PANTHER" id="PTHR13754:SF13">
    <property type="entry name" value="METALLO-BETA-LACTAMASE SUPERFAMILY PROTEIN (AFU_ORTHOLOGUE AFUA_3G07630)"/>
    <property type="match status" value="1"/>
</dbReference>
<evidence type="ECO:0000313" key="3">
    <source>
        <dbReference type="Proteomes" id="UP000183920"/>
    </source>
</evidence>
<dbReference type="InterPro" id="IPR001279">
    <property type="entry name" value="Metallo-B-lactamas"/>
</dbReference>
<dbReference type="EMBL" id="CVRY01000002">
    <property type="protein sequence ID" value="CRL60066.1"/>
    <property type="molecule type" value="Genomic_DNA"/>
</dbReference>
<gene>
    <name evidence="2" type="ORF">BN1804_00734</name>
</gene>
<organism evidence="2 3">
    <name type="scientific">Proteus penneri</name>
    <dbReference type="NCBI Taxonomy" id="102862"/>
    <lineage>
        <taxon>Bacteria</taxon>
        <taxon>Pseudomonadati</taxon>
        <taxon>Pseudomonadota</taxon>
        <taxon>Gammaproteobacteria</taxon>
        <taxon>Enterobacterales</taxon>
        <taxon>Morganellaceae</taxon>
        <taxon>Proteus</taxon>
    </lineage>
</organism>
<dbReference type="GO" id="GO:0016740">
    <property type="term" value="F:transferase activity"/>
    <property type="evidence" value="ECO:0007669"/>
    <property type="project" value="TreeGrafter"/>
</dbReference>
<dbReference type="InterPro" id="IPR052926">
    <property type="entry name" value="Metallo-beta-lactamase_dom"/>
</dbReference>
<dbReference type="RefSeq" id="WP_072063015.1">
    <property type="nucleotide sequence ID" value="NZ_CVRY01000002.1"/>
</dbReference>
<dbReference type="AlphaFoldDB" id="A0A0G4Q366"/>
<proteinExistence type="predicted"/>
<dbReference type="Proteomes" id="UP000183920">
    <property type="component" value="Unassembled WGS sequence"/>
</dbReference>
<accession>A0A0G4Q366</accession>
<dbReference type="PANTHER" id="PTHR13754">
    <property type="entry name" value="METALLO-BETA-LACTAMASE SUPERFAMILY PROTEIN"/>
    <property type="match status" value="1"/>
</dbReference>
<dbReference type="SUPFAM" id="SSF56281">
    <property type="entry name" value="Metallo-hydrolase/oxidoreductase"/>
    <property type="match status" value="1"/>
</dbReference>
<name>A0A0G4Q366_9GAMM</name>
<reference evidence="3" key="1">
    <citation type="submission" date="2015-06" db="EMBL/GenBank/DDBJ databases">
        <authorList>
            <person name="Urmite Genomes"/>
        </authorList>
    </citation>
    <scope>NUCLEOTIDE SEQUENCE [LARGE SCALE GENOMIC DNA]</scope>
    <source>
        <strain evidence="3">CSUR P1867</strain>
    </source>
</reference>
<dbReference type="Pfam" id="PF00753">
    <property type="entry name" value="Lactamase_B"/>
    <property type="match status" value="1"/>
</dbReference>
<protein>
    <submittedName>
        <fullName evidence="2">Metallo-beta-lactamase superfamily protein</fullName>
    </submittedName>
</protein>
<dbReference type="InterPro" id="IPR041712">
    <property type="entry name" value="DHPS-like_MBL-fold"/>
</dbReference>
<evidence type="ECO:0000313" key="2">
    <source>
        <dbReference type="EMBL" id="CRL60066.1"/>
    </source>
</evidence>
<evidence type="ECO:0000259" key="1">
    <source>
        <dbReference type="Pfam" id="PF00753"/>
    </source>
</evidence>
<feature type="domain" description="Metallo-beta-lactamase" evidence="1">
    <location>
        <begin position="23"/>
        <end position="102"/>
    </location>
</feature>
<dbReference type="CDD" id="cd07713">
    <property type="entry name" value="DHPS-like_MBL-fold"/>
    <property type="match status" value="1"/>
</dbReference>